<dbReference type="CDD" id="cd06170">
    <property type="entry name" value="LuxR_C_like"/>
    <property type="match status" value="1"/>
</dbReference>
<feature type="domain" description="Response regulatory" evidence="5">
    <location>
        <begin position="3"/>
        <end position="118"/>
    </location>
</feature>
<evidence type="ECO:0000259" key="5">
    <source>
        <dbReference type="PROSITE" id="PS50110"/>
    </source>
</evidence>
<evidence type="ECO:0000256" key="1">
    <source>
        <dbReference type="ARBA" id="ARBA00022553"/>
    </source>
</evidence>
<dbReference type="SMART" id="SM00448">
    <property type="entry name" value="REC"/>
    <property type="match status" value="1"/>
</dbReference>
<feature type="modified residue" description="4-aspartylphosphate" evidence="3">
    <location>
        <position position="53"/>
    </location>
</feature>
<keyword evidence="1 3" id="KW-0597">Phosphoprotein</keyword>
<feature type="domain" description="HTH luxR-type" evidence="4">
    <location>
        <begin position="130"/>
        <end position="195"/>
    </location>
</feature>
<name>A0ABV6FYT6_9GAMM</name>
<evidence type="ECO:0000256" key="2">
    <source>
        <dbReference type="ARBA" id="ARBA00023125"/>
    </source>
</evidence>
<dbReference type="PROSITE" id="PS50043">
    <property type="entry name" value="HTH_LUXR_2"/>
    <property type="match status" value="1"/>
</dbReference>
<dbReference type="Pfam" id="PF00196">
    <property type="entry name" value="GerE"/>
    <property type="match status" value="1"/>
</dbReference>
<dbReference type="InterPro" id="IPR011006">
    <property type="entry name" value="CheY-like_superfamily"/>
</dbReference>
<protein>
    <submittedName>
        <fullName evidence="6">Response regulator</fullName>
    </submittedName>
</protein>
<dbReference type="EMBL" id="JBHLVX010000002">
    <property type="protein sequence ID" value="MFC0266516.1"/>
    <property type="molecule type" value="Genomic_DNA"/>
</dbReference>
<reference evidence="6 7" key="1">
    <citation type="submission" date="2024-09" db="EMBL/GenBank/DDBJ databases">
        <authorList>
            <person name="Sun Q."/>
            <person name="Mori K."/>
        </authorList>
    </citation>
    <scope>NUCLEOTIDE SEQUENCE [LARGE SCALE GENOMIC DNA]</scope>
    <source>
        <strain evidence="6 7">CCM 7415</strain>
    </source>
</reference>
<evidence type="ECO:0000313" key="7">
    <source>
        <dbReference type="Proteomes" id="UP001589814"/>
    </source>
</evidence>
<gene>
    <name evidence="6" type="ORF">ACFFHW_00650</name>
</gene>
<proteinExistence type="predicted"/>
<sequence length="198" mass="21246">MKTILLIDDHALFRCGIAMMLSAGLEHVDILQTASLEETLSLQVAAPHLLLLDIRLQGLSGLEGITLLKQKWPTARIAMLSAFDLPATISEAVERGALAFIAKTETPERLLLQVGTLLNSNPPASAVSGEIGARPKLTPRQRDVLTLLCQGLSNKAIGRHMGLSEHTVRGHVQAILAALQVSSRSEAIFASHRLGLTL</sequence>
<dbReference type="PROSITE" id="PS50110">
    <property type="entry name" value="RESPONSE_REGULATORY"/>
    <property type="match status" value="1"/>
</dbReference>
<dbReference type="InterPro" id="IPR036388">
    <property type="entry name" value="WH-like_DNA-bd_sf"/>
</dbReference>
<dbReference type="Pfam" id="PF00072">
    <property type="entry name" value="Response_reg"/>
    <property type="match status" value="1"/>
</dbReference>
<keyword evidence="7" id="KW-1185">Reference proteome</keyword>
<dbReference type="InterPro" id="IPR000792">
    <property type="entry name" value="Tscrpt_reg_LuxR_C"/>
</dbReference>
<dbReference type="PRINTS" id="PR00038">
    <property type="entry name" value="HTHLUXR"/>
</dbReference>
<dbReference type="Proteomes" id="UP001589814">
    <property type="component" value="Unassembled WGS sequence"/>
</dbReference>
<dbReference type="SUPFAM" id="SSF46894">
    <property type="entry name" value="C-terminal effector domain of the bipartite response regulators"/>
    <property type="match status" value="1"/>
</dbReference>
<dbReference type="SUPFAM" id="SSF52172">
    <property type="entry name" value="CheY-like"/>
    <property type="match status" value="1"/>
</dbReference>
<dbReference type="InterPro" id="IPR016032">
    <property type="entry name" value="Sig_transdc_resp-reg_C-effctor"/>
</dbReference>
<dbReference type="InterPro" id="IPR001789">
    <property type="entry name" value="Sig_transdc_resp-reg_receiver"/>
</dbReference>
<dbReference type="SMART" id="SM00421">
    <property type="entry name" value="HTH_LUXR"/>
    <property type="match status" value="1"/>
</dbReference>
<evidence type="ECO:0000259" key="4">
    <source>
        <dbReference type="PROSITE" id="PS50043"/>
    </source>
</evidence>
<organism evidence="6 7">
    <name type="scientific">Kushneria aurantia</name>
    <dbReference type="NCBI Taxonomy" id="504092"/>
    <lineage>
        <taxon>Bacteria</taxon>
        <taxon>Pseudomonadati</taxon>
        <taxon>Pseudomonadota</taxon>
        <taxon>Gammaproteobacteria</taxon>
        <taxon>Oceanospirillales</taxon>
        <taxon>Halomonadaceae</taxon>
        <taxon>Kushneria</taxon>
    </lineage>
</organism>
<dbReference type="Gene3D" id="1.10.10.10">
    <property type="entry name" value="Winged helix-like DNA-binding domain superfamily/Winged helix DNA-binding domain"/>
    <property type="match status" value="1"/>
</dbReference>
<dbReference type="PANTHER" id="PTHR43214">
    <property type="entry name" value="TWO-COMPONENT RESPONSE REGULATOR"/>
    <property type="match status" value="1"/>
</dbReference>
<accession>A0ABV6FYT6</accession>
<dbReference type="Gene3D" id="3.40.50.2300">
    <property type="match status" value="1"/>
</dbReference>
<evidence type="ECO:0000313" key="6">
    <source>
        <dbReference type="EMBL" id="MFC0266516.1"/>
    </source>
</evidence>
<keyword evidence="2" id="KW-0238">DNA-binding</keyword>
<evidence type="ECO:0000256" key="3">
    <source>
        <dbReference type="PROSITE-ProRule" id="PRU00169"/>
    </source>
</evidence>
<comment type="caution">
    <text evidence="6">The sequence shown here is derived from an EMBL/GenBank/DDBJ whole genome shotgun (WGS) entry which is preliminary data.</text>
</comment>
<dbReference type="RefSeq" id="WP_019952327.1">
    <property type="nucleotide sequence ID" value="NZ_JBHLVX010000002.1"/>
</dbReference>
<dbReference type="CDD" id="cd17535">
    <property type="entry name" value="REC_NarL-like"/>
    <property type="match status" value="1"/>
</dbReference>
<dbReference type="InterPro" id="IPR039420">
    <property type="entry name" value="WalR-like"/>
</dbReference>
<dbReference type="InterPro" id="IPR058245">
    <property type="entry name" value="NreC/VraR/RcsB-like_REC"/>
</dbReference>